<evidence type="ECO:0000313" key="2">
    <source>
        <dbReference type="Proteomes" id="UP000277570"/>
    </source>
</evidence>
<keyword evidence="2" id="KW-1185">Reference proteome</keyword>
<comment type="caution">
    <text evidence="1">The sequence shown here is derived from an EMBL/GenBank/DDBJ whole genome shotgun (WGS) entry which is preliminary data.</text>
</comment>
<dbReference type="Proteomes" id="UP000277570">
    <property type="component" value="Unassembled WGS sequence"/>
</dbReference>
<proteinExistence type="predicted"/>
<evidence type="ECO:0000313" key="1">
    <source>
        <dbReference type="EMBL" id="VDG71780.1"/>
    </source>
</evidence>
<gene>
    <name evidence="1" type="ORF">NCTC10913_02126</name>
</gene>
<dbReference type="EMBL" id="UYIN01000008">
    <property type="protein sequence ID" value="VDG71780.1"/>
    <property type="molecule type" value="Genomic_DNA"/>
</dbReference>
<organism evidence="1 2">
    <name type="scientific">Clostridium carnis</name>
    <dbReference type="NCBI Taxonomy" id="1530"/>
    <lineage>
        <taxon>Bacteria</taxon>
        <taxon>Bacillati</taxon>
        <taxon>Bacillota</taxon>
        <taxon>Clostridia</taxon>
        <taxon>Eubacteriales</taxon>
        <taxon>Clostridiaceae</taxon>
        <taxon>Clostridium</taxon>
    </lineage>
</organism>
<reference evidence="1 2" key="1">
    <citation type="submission" date="2018-11" db="EMBL/GenBank/DDBJ databases">
        <authorList>
            <consortium name="Pathogen Informatics"/>
        </authorList>
    </citation>
    <scope>NUCLEOTIDE SEQUENCE [LARGE SCALE GENOMIC DNA]</scope>
    <source>
        <strain evidence="1 2">NCTC10913</strain>
    </source>
</reference>
<sequence length="100" mass="11903">MDYEKQYKKEVEIFNNINNRFEKLKENDTHGALKLSKDAWQAYNRWSVIKCEVKKDLGRGEKAAIKERLKEICEYLQGVSTMSRMVWNNGNDDLRSNRED</sequence>
<accession>A0ABY6ST68</accession>
<name>A0ABY6ST68_9CLOT</name>
<dbReference type="RefSeq" id="WP_125148637.1">
    <property type="nucleotide sequence ID" value="NZ_UYIN01000008.1"/>
</dbReference>
<protein>
    <submittedName>
        <fullName evidence="1">Uncharacterized protein</fullName>
    </submittedName>
</protein>